<dbReference type="Proteomes" id="UP000236161">
    <property type="component" value="Unassembled WGS sequence"/>
</dbReference>
<evidence type="ECO:0000256" key="2">
    <source>
        <dbReference type="SAM" id="Phobius"/>
    </source>
</evidence>
<evidence type="ECO:0000313" key="5">
    <source>
        <dbReference type="Proteomes" id="UP000236161"/>
    </source>
</evidence>
<dbReference type="Pfam" id="PF09282">
    <property type="entry name" value="Mago-bind"/>
    <property type="match status" value="1"/>
</dbReference>
<feature type="compositionally biased region" description="Basic and acidic residues" evidence="1">
    <location>
        <begin position="115"/>
        <end position="130"/>
    </location>
</feature>
<evidence type="ECO:0000259" key="3">
    <source>
        <dbReference type="SMART" id="SM01273"/>
    </source>
</evidence>
<feature type="domain" description="WIBG Mago-binding" evidence="3">
    <location>
        <begin position="16"/>
        <end position="42"/>
    </location>
</feature>
<dbReference type="GO" id="GO:1903259">
    <property type="term" value="P:exon-exon junction complex disassembly"/>
    <property type="evidence" value="ECO:0007669"/>
    <property type="project" value="InterPro"/>
</dbReference>
<reference evidence="4 5" key="1">
    <citation type="journal article" date="2017" name="Nature">
        <title>The Apostasia genome and the evolution of orchids.</title>
        <authorList>
            <person name="Zhang G.Q."/>
            <person name="Liu K.W."/>
            <person name="Li Z."/>
            <person name="Lohaus R."/>
            <person name="Hsiao Y.Y."/>
            <person name="Niu S.C."/>
            <person name="Wang J.Y."/>
            <person name="Lin Y.C."/>
            <person name="Xu Q."/>
            <person name="Chen L.J."/>
            <person name="Yoshida K."/>
            <person name="Fujiwara S."/>
            <person name="Wang Z.W."/>
            <person name="Zhang Y.Q."/>
            <person name="Mitsuda N."/>
            <person name="Wang M."/>
            <person name="Liu G.H."/>
            <person name="Pecoraro L."/>
            <person name="Huang H.X."/>
            <person name="Xiao X.J."/>
            <person name="Lin M."/>
            <person name="Wu X.Y."/>
            <person name="Wu W.L."/>
            <person name="Chen Y.Y."/>
            <person name="Chang S.B."/>
            <person name="Sakamoto S."/>
            <person name="Ohme-Takagi M."/>
            <person name="Yagi M."/>
            <person name="Zeng S.J."/>
            <person name="Shen C.Y."/>
            <person name="Yeh C.M."/>
            <person name="Luo Y.B."/>
            <person name="Tsai W.C."/>
            <person name="Van de Peer Y."/>
            <person name="Liu Z.J."/>
        </authorList>
    </citation>
    <scope>NUCLEOTIDE SEQUENCE [LARGE SCALE GENOMIC DNA]</scope>
    <source>
        <strain evidence="5">cv. Shenzhen</strain>
        <tissue evidence="4">Stem</tissue>
    </source>
</reference>
<keyword evidence="2" id="KW-0812">Transmembrane</keyword>
<protein>
    <recommendedName>
        <fullName evidence="3">WIBG Mago-binding domain-containing protein</fullName>
    </recommendedName>
</protein>
<dbReference type="PANTHER" id="PTHR22959:SF0">
    <property type="entry name" value="PARTNER OF Y14 AND MAGO"/>
    <property type="match status" value="1"/>
</dbReference>
<feature type="region of interest" description="Disordered" evidence="1">
    <location>
        <begin position="108"/>
        <end position="171"/>
    </location>
</feature>
<feature type="compositionally biased region" description="Basic and acidic residues" evidence="1">
    <location>
        <begin position="143"/>
        <end position="171"/>
    </location>
</feature>
<name>A0A2I0B7G9_9ASPA</name>
<dbReference type="GO" id="GO:0035145">
    <property type="term" value="C:exon-exon junction complex"/>
    <property type="evidence" value="ECO:0007669"/>
    <property type="project" value="TreeGrafter"/>
</dbReference>
<dbReference type="InterPro" id="IPR036348">
    <property type="entry name" value="WIBG_N_sf"/>
</dbReference>
<sequence>MGEEQSTRLMRTPKEGERIIAPTRRPDGTLRKPIRIRAGYTPQDEVAIYQSKGTLVTLARRCFPLFLSFFLSVLLSSSFSLNFCLLFFFLSPFWDVMQIRKALESLPTPGYDPAADAKTKTKSAKRNERKKEKKLQAALATADEGKDFNSEEAAQLKDEEPSGSDQHRLDPVDSIATGISSLSVSSSTEKMGSSNPGESSVADIDKRIRAMKKKIRLAEDKLKGEQQDVTPDQSEKMAKIQCWRADLKILEDAKANQAT</sequence>
<evidence type="ECO:0000256" key="1">
    <source>
        <dbReference type="SAM" id="MobiDB-lite"/>
    </source>
</evidence>
<dbReference type="InterPro" id="IPR039333">
    <property type="entry name" value="PYM1"/>
</dbReference>
<keyword evidence="2" id="KW-1133">Transmembrane helix</keyword>
<dbReference type="GO" id="GO:0003723">
    <property type="term" value="F:RNA binding"/>
    <property type="evidence" value="ECO:0007669"/>
    <property type="project" value="TreeGrafter"/>
</dbReference>
<keyword evidence="5" id="KW-1185">Reference proteome</keyword>
<dbReference type="SUPFAM" id="SSF101931">
    <property type="entry name" value="Pym (Within the bgcn gene intron protein, WIBG), N-terminal domain"/>
    <property type="match status" value="1"/>
</dbReference>
<dbReference type="GO" id="GO:0005737">
    <property type="term" value="C:cytoplasm"/>
    <property type="evidence" value="ECO:0007669"/>
    <property type="project" value="TreeGrafter"/>
</dbReference>
<dbReference type="EMBL" id="KZ451907">
    <property type="protein sequence ID" value="PKA63748.1"/>
    <property type="molecule type" value="Genomic_DNA"/>
</dbReference>
<feature type="region of interest" description="Disordered" evidence="1">
    <location>
        <begin position="183"/>
        <end position="205"/>
    </location>
</feature>
<keyword evidence="2" id="KW-0472">Membrane</keyword>
<proteinExistence type="predicted"/>
<dbReference type="STRING" id="1088818.A0A2I0B7G9"/>
<feature type="compositionally biased region" description="Polar residues" evidence="1">
    <location>
        <begin position="188"/>
        <end position="198"/>
    </location>
</feature>
<dbReference type="SMART" id="SM01273">
    <property type="entry name" value="Mago-bind"/>
    <property type="match status" value="1"/>
</dbReference>
<evidence type="ECO:0000313" key="4">
    <source>
        <dbReference type="EMBL" id="PKA63748.1"/>
    </source>
</evidence>
<dbReference type="PANTHER" id="PTHR22959">
    <property type="entry name" value="PYM PROTEIN"/>
    <property type="match status" value="1"/>
</dbReference>
<organism evidence="4 5">
    <name type="scientific">Apostasia shenzhenica</name>
    <dbReference type="NCBI Taxonomy" id="1088818"/>
    <lineage>
        <taxon>Eukaryota</taxon>
        <taxon>Viridiplantae</taxon>
        <taxon>Streptophyta</taxon>
        <taxon>Embryophyta</taxon>
        <taxon>Tracheophyta</taxon>
        <taxon>Spermatophyta</taxon>
        <taxon>Magnoliopsida</taxon>
        <taxon>Liliopsida</taxon>
        <taxon>Asparagales</taxon>
        <taxon>Orchidaceae</taxon>
        <taxon>Apostasioideae</taxon>
        <taxon>Apostasia</taxon>
    </lineage>
</organism>
<accession>A0A2I0B7G9</accession>
<dbReference type="OrthoDB" id="21625at2759"/>
<dbReference type="AlphaFoldDB" id="A0A2I0B7G9"/>
<feature type="transmembrane region" description="Helical" evidence="2">
    <location>
        <begin position="65"/>
        <end position="90"/>
    </location>
</feature>
<gene>
    <name evidence="4" type="ORF">AXF42_Ash017032</name>
</gene>
<dbReference type="InterPro" id="IPR015362">
    <property type="entry name" value="WIBG_mago-bd"/>
</dbReference>